<dbReference type="Proteomes" id="UP001586593">
    <property type="component" value="Unassembled WGS sequence"/>
</dbReference>
<gene>
    <name evidence="1" type="ORF">VTK73DRAFT_1340</name>
</gene>
<reference evidence="1 2" key="1">
    <citation type="journal article" date="2024" name="Commun. Biol.">
        <title>Comparative genomic analysis of thermophilic fungi reveals convergent evolutionary adaptations and gene losses.</title>
        <authorList>
            <person name="Steindorff A.S."/>
            <person name="Aguilar-Pontes M.V."/>
            <person name="Robinson A.J."/>
            <person name="Andreopoulos B."/>
            <person name="LaButti K."/>
            <person name="Kuo A."/>
            <person name="Mondo S."/>
            <person name="Riley R."/>
            <person name="Otillar R."/>
            <person name="Haridas S."/>
            <person name="Lipzen A."/>
            <person name="Grimwood J."/>
            <person name="Schmutz J."/>
            <person name="Clum A."/>
            <person name="Reid I.D."/>
            <person name="Moisan M.C."/>
            <person name="Butler G."/>
            <person name="Nguyen T.T.M."/>
            <person name="Dewar K."/>
            <person name="Conant G."/>
            <person name="Drula E."/>
            <person name="Henrissat B."/>
            <person name="Hansel C."/>
            <person name="Singer S."/>
            <person name="Hutchinson M.I."/>
            <person name="de Vries R.P."/>
            <person name="Natvig D.O."/>
            <person name="Powell A.J."/>
            <person name="Tsang A."/>
            <person name="Grigoriev I.V."/>
        </authorList>
    </citation>
    <scope>NUCLEOTIDE SEQUENCE [LARGE SCALE GENOMIC DNA]</scope>
    <source>
        <strain evidence="1 2">ATCC 24622</strain>
    </source>
</reference>
<evidence type="ECO:0000313" key="1">
    <source>
        <dbReference type="EMBL" id="KAL1845013.1"/>
    </source>
</evidence>
<evidence type="ECO:0000313" key="2">
    <source>
        <dbReference type="Proteomes" id="UP001586593"/>
    </source>
</evidence>
<proteinExistence type="predicted"/>
<sequence>MQKSLTFDNTHEHRSVQTTCLKEKTCRNRAVPLQEWFFQFAYTLQIREDPYRKGPQTREAPGPSKKLERSEKWFHFFGVGDRKPLLASVFPPWLDGSSPRAPDPLLRPCTRPFRDSLPHCAWLYSQTAVHVPRKGKMRKLAIGPCPSLDPDIHPSFFPLVIQ</sequence>
<name>A0ABR3VTM5_9PEZI</name>
<protein>
    <submittedName>
        <fullName evidence="1">Uncharacterized protein</fullName>
    </submittedName>
</protein>
<accession>A0ABR3VTM5</accession>
<dbReference type="EMBL" id="JAZHXJ010001319">
    <property type="protein sequence ID" value="KAL1845013.1"/>
    <property type="molecule type" value="Genomic_DNA"/>
</dbReference>
<comment type="caution">
    <text evidence="1">The sequence shown here is derived from an EMBL/GenBank/DDBJ whole genome shotgun (WGS) entry which is preliminary data.</text>
</comment>
<keyword evidence="2" id="KW-1185">Reference proteome</keyword>
<organism evidence="1 2">
    <name type="scientific">Phialemonium thermophilum</name>
    <dbReference type="NCBI Taxonomy" id="223376"/>
    <lineage>
        <taxon>Eukaryota</taxon>
        <taxon>Fungi</taxon>
        <taxon>Dikarya</taxon>
        <taxon>Ascomycota</taxon>
        <taxon>Pezizomycotina</taxon>
        <taxon>Sordariomycetes</taxon>
        <taxon>Sordariomycetidae</taxon>
        <taxon>Cephalothecales</taxon>
        <taxon>Cephalothecaceae</taxon>
        <taxon>Phialemonium</taxon>
    </lineage>
</organism>